<evidence type="ECO:0000313" key="1">
    <source>
        <dbReference type="EMBL" id="KAF8470347.1"/>
    </source>
</evidence>
<proteinExistence type="predicted"/>
<protein>
    <submittedName>
        <fullName evidence="1">Uncharacterized protein</fullName>
    </submittedName>
</protein>
<organism evidence="1 2">
    <name type="scientific">Russula ochroleuca</name>
    <dbReference type="NCBI Taxonomy" id="152965"/>
    <lineage>
        <taxon>Eukaryota</taxon>
        <taxon>Fungi</taxon>
        <taxon>Dikarya</taxon>
        <taxon>Basidiomycota</taxon>
        <taxon>Agaricomycotina</taxon>
        <taxon>Agaricomycetes</taxon>
        <taxon>Russulales</taxon>
        <taxon>Russulaceae</taxon>
        <taxon>Russula</taxon>
    </lineage>
</organism>
<dbReference type="AlphaFoldDB" id="A0A9P5JY82"/>
<accession>A0A9P5JY82</accession>
<dbReference type="Proteomes" id="UP000759537">
    <property type="component" value="Unassembled WGS sequence"/>
</dbReference>
<sequence>MVIAAHNQVTAIRWPINDLAHYSTSSANTADMVTESIMTILQLHTSSPSLHLIARAITQLIAGKFGNDHLCQILNAQLDTLSICPQAKQGIVPAIVGIAKLTGVQPQGASRPQSQTRPVSALSCFNGGVSVDTYPASPSVPYQICQHSFASNSGSGHTTWYLGKSNTNIQLPPVVPQAVMGHLYVHLNSSTDMYQYWMLGGNNQWESISKGSEYPLNHDRVLSICSNGEPSWVIRASTTTTQSRKERES</sequence>
<comment type="caution">
    <text evidence="1">The sequence shown here is derived from an EMBL/GenBank/DDBJ whole genome shotgun (WGS) entry which is preliminary data.</text>
</comment>
<gene>
    <name evidence="1" type="ORF">DFH94DRAFT_685217</name>
</gene>
<reference evidence="1" key="1">
    <citation type="submission" date="2019-10" db="EMBL/GenBank/DDBJ databases">
        <authorList>
            <consortium name="DOE Joint Genome Institute"/>
            <person name="Kuo A."/>
            <person name="Miyauchi S."/>
            <person name="Kiss E."/>
            <person name="Drula E."/>
            <person name="Kohler A."/>
            <person name="Sanchez-Garcia M."/>
            <person name="Andreopoulos B."/>
            <person name="Barry K.W."/>
            <person name="Bonito G."/>
            <person name="Buee M."/>
            <person name="Carver A."/>
            <person name="Chen C."/>
            <person name="Cichocki N."/>
            <person name="Clum A."/>
            <person name="Culley D."/>
            <person name="Crous P.W."/>
            <person name="Fauchery L."/>
            <person name="Girlanda M."/>
            <person name="Hayes R."/>
            <person name="Keri Z."/>
            <person name="LaButti K."/>
            <person name="Lipzen A."/>
            <person name="Lombard V."/>
            <person name="Magnuson J."/>
            <person name="Maillard F."/>
            <person name="Morin E."/>
            <person name="Murat C."/>
            <person name="Nolan M."/>
            <person name="Ohm R."/>
            <person name="Pangilinan J."/>
            <person name="Pereira M."/>
            <person name="Perotto S."/>
            <person name="Peter M."/>
            <person name="Riley R."/>
            <person name="Sitrit Y."/>
            <person name="Stielow B."/>
            <person name="Szollosi G."/>
            <person name="Zifcakova L."/>
            <person name="Stursova M."/>
            <person name="Spatafora J.W."/>
            <person name="Tedersoo L."/>
            <person name="Vaario L.-M."/>
            <person name="Yamada A."/>
            <person name="Yan M."/>
            <person name="Wang P."/>
            <person name="Xu J."/>
            <person name="Bruns T."/>
            <person name="Baldrian P."/>
            <person name="Vilgalys R."/>
            <person name="Henrissat B."/>
            <person name="Grigoriev I.V."/>
            <person name="Hibbett D."/>
            <person name="Nagy L.G."/>
            <person name="Martin F.M."/>
        </authorList>
    </citation>
    <scope>NUCLEOTIDE SEQUENCE</scope>
    <source>
        <strain evidence="1">Prilba</strain>
    </source>
</reference>
<keyword evidence="2" id="KW-1185">Reference proteome</keyword>
<dbReference type="OrthoDB" id="3269911at2759"/>
<name>A0A9P5JY82_9AGAM</name>
<dbReference type="EMBL" id="WHVB01000026">
    <property type="protein sequence ID" value="KAF8470347.1"/>
    <property type="molecule type" value="Genomic_DNA"/>
</dbReference>
<evidence type="ECO:0000313" key="2">
    <source>
        <dbReference type="Proteomes" id="UP000759537"/>
    </source>
</evidence>
<reference evidence="1" key="2">
    <citation type="journal article" date="2020" name="Nat. Commun.">
        <title>Large-scale genome sequencing of mycorrhizal fungi provides insights into the early evolution of symbiotic traits.</title>
        <authorList>
            <person name="Miyauchi S."/>
            <person name="Kiss E."/>
            <person name="Kuo A."/>
            <person name="Drula E."/>
            <person name="Kohler A."/>
            <person name="Sanchez-Garcia M."/>
            <person name="Morin E."/>
            <person name="Andreopoulos B."/>
            <person name="Barry K.W."/>
            <person name="Bonito G."/>
            <person name="Buee M."/>
            <person name="Carver A."/>
            <person name="Chen C."/>
            <person name="Cichocki N."/>
            <person name="Clum A."/>
            <person name="Culley D."/>
            <person name="Crous P.W."/>
            <person name="Fauchery L."/>
            <person name="Girlanda M."/>
            <person name="Hayes R.D."/>
            <person name="Keri Z."/>
            <person name="LaButti K."/>
            <person name="Lipzen A."/>
            <person name="Lombard V."/>
            <person name="Magnuson J."/>
            <person name="Maillard F."/>
            <person name="Murat C."/>
            <person name="Nolan M."/>
            <person name="Ohm R.A."/>
            <person name="Pangilinan J."/>
            <person name="Pereira M.F."/>
            <person name="Perotto S."/>
            <person name="Peter M."/>
            <person name="Pfister S."/>
            <person name="Riley R."/>
            <person name="Sitrit Y."/>
            <person name="Stielow J.B."/>
            <person name="Szollosi G."/>
            <person name="Zifcakova L."/>
            <person name="Stursova M."/>
            <person name="Spatafora J.W."/>
            <person name="Tedersoo L."/>
            <person name="Vaario L.M."/>
            <person name="Yamada A."/>
            <person name="Yan M."/>
            <person name="Wang P."/>
            <person name="Xu J."/>
            <person name="Bruns T."/>
            <person name="Baldrian P."/>
            <person name="Vilgalys R."/>
            <person name="Dunand C."/>
            <person name="Henrissat B."/>
            <person name="Grigoriev I.V."/>
            <person name="Hibbett D."/>
            <person name="Nagy L.G."/>
            <person name="Martin F.M."/>
        </authorList>
    </citation>
    <scope>NUCLEOTIDE SEQUENCE</scope>
    <source>
        <strain evidence="1">Prilba</strain>
    </source>
</reference>